<evidence type="ECO:0000256" key="3">
    <source>
        <dbReference type="ARBA" id="ARBA00023125"/>
    </source>
</evidence>
<sequence length="177" mass="19074">MDEHLRRLTEDGLSVATLGTYTFTADKLRRFLGGVRVREATVARLDAALRSMRTAHGATMAKQSKTILRGALQLAVMESVVPANPVRDVNPIRPQSAPKGAAALTADQLRSLLTAVRASAYCAQHDLADPITLLVATGLRRSELLALRWSDFDADAATLSVTGKLVRATGHGLQRFD</sequence>
<dbReference type="GO" id="GO:0015074">
    <property type="term" value="P:DNA integration"/>
    <property type="evidence" value="ECO:0007669"/>
    <property type="project" value="UniProtKB-KW"/>
</dbReference>
<evidence type="ECO:0000313" key="7">
    <source>
        <dbReference type="Proteomes" id="UP000028864"/>
    </source>
</evidence>
<dbReference type="AlphaFoldDB" id="A0AAV2WFY6"/>
<reference evidence="6" key="2">
    <citation type="submission" date="2015-09" db="EMBL/GenBank/DDBJ databases">
        <title>Draft genome sequence of Mycobacterium neoaurum DSM 44074.</title>
        <authorList>
            <person name="Croce O."/>
            <person name="Robert C."/>
            <person name="Raoult D."/>
            <person name="Drancourt M."/>
        </authorList>
    </citation>
    <scope>NUCLEOTIDE SEQUENCE</scope>
    <source>
        <strain evidence="6">DSM 44074</strain>
    </source>
</reference>
<dbReference type="GO" id="GO:0006310">
    <property type="term" value="P:DNA recombination"/>
    <property type="evidence" value="ECO:0007669"/>
    <property type="project" value="UniProtKB-KW"/>
</dbReference>
<organism evidence="6 7">
    <name type="scientific">Mycolicibacterium neoaurum</name>
    <name type="common">Mycobacterium neoaurum</name>
    <dbReference type="NCBI Taxonomy" id="1795"/>
    <lineage>
        <taxon>Bacteria</taxon>
        <taxon>Bacillati</taxon>
        <taxon>Actinomycetota</taxon>
        <taxon>Actinomycetes</taxon>
        <taxon>Mycobacteriales</taxon>
        <taxon>Mycobacteriaceae</taxon>
        <taxon>Mycolicibacterium</taxon>
    </lineage>
</organism>
<accession>A0AAV2WFY6</accession>
<dbReference type="InterPro" id="IPR013762">
    <property type="entry name" value="Integrase-like_cat_sf"/>
</dbReference>
<gene>
    <name evidence="6" type="ORF">BN1047_01047</name>
</gene>
<keyword evidence="3" id="KW-0238">DNA-binding</keyword>
<keyword evidence="4" id="KW-0233">DNA recombination</keyword>
<name>A0AAV2WFY6_MYCNE</name>
<proteinExistence type="inferred from homology"/>
<evidence type="ECO:0000256" key="2">
    <source>
        <dbReference type="ARBA" id="ARBA00022908"/>
    </source>
</evidence>
<evidence type="ECO:0000256" key="4">
    <source>
        <dbReference type="ARBA" id="ARBA00023172"/>
    </source>
</evidence>
<dbReference type="InterPro" id="IPR011010">
    <property type="entry name" value="DNA_brk_join_enz"/>
</dbReference>
<dbReference type="Proteomes" id="UP000028864">
    <property type="component" value="Unassembled WGS sequence"/>
</dbReference>
<dbReference type="PANTHER" id="PTHR30629">
    <property type="entry name" value="PROPHAGE INTEGRASE"/>
    <property type="match status" value="1"/>
</dbReference>
<dbReference type="EMBL" id="LK021337">
    <property type="protein sequence ID" value="CDQ43184.1"/>
    <property type="molecule type" value="Genomic_DNA"/>
</dbReference>
<reference evidence="6" key="1">
    <citation type="submission" date="2014-05" db="EMBL/GenBank/DDBJ databases">
        <authorList>
            <person name="Urmite Genomes"/>
        </authorList>
    </citation>
    <scope>NUCLEOTIDE SEQUENCE</scope>
    <source>
        <strain evidence="6">DSM 44074</strain>
    </source>
</reference>
<evidence type="ECO:0000259" key="5">
    <source>
        <dbReference type="PROSITE" id="PS51898"/>
    </source>
</evidence>
<evidence type="ECO:0000313" key="6">
    <source>
        <dbReference type="EMBL" id="CDQ43184.1"/>
    </source>
</evidence>
<evidence type="ECO:0000256" key="1">
    <source>
        <dbReference type="ARBA" id="ARBA00008857"/>
    </source>
</evidence>
<dbReference type="Pfam" id="PF00589">
    <property type="entry name" value="Phage_integrase"/>
    <property type="match status" value="1"/>
</dbReference>
<dbReference type="SUPFAM" id="SSF56349">
    <property type="entry name" value="DNA breaking-rejoining enzymes"/>
    <property type="match status" value="1"/>
</dbReference>
<dbReference type="InterPro" id="IPR002104">
    <property type="entry name" value="Integrase_catalytic"/>
</dbReference>
<dbReference type="InterPro" id="IPR010998">
    <property type="entry name" value="Integrase_recombinase_N"/>
</dbReference>
<dbReference type="Gene3D" id="1.10.443.10">
    <property type="entry name" value="Intergrase catalytic core"/>
    <property type="match status" value="1"/>
</dbReference>
<feature type="domain" description="Tyr recombinase" evidence="5">
    <location>
        <begin position="99"/>
        <end position="177"/>
    </location>
</feature>
<dbReference type="PROSITE" id="PS51898">
    <property type="entry name" value="TYR_RECOMBINASE"/>
    <property type="match status" value="1"/>
</dbReference>
<dbReference type="PANTHER" id="PTHR30629:SF2">
    <property type="entry name" value="PROPHAGE INTEGRASE INTS-RELATED"/>
    <property type="match status" value="1"/>
</dbReference>
<protein>
    <submittedName>
        <fullName evidence="6">Phage integrase</fullName>
    </submittedName>
</protein>
<dbReference type="GO" id="GO:0003677">
    <property type="term" value="F:DNA binding"/>
    <property type="evidence" value="ECO:0007669"/>
    <property type="project" value="UniProtKB-KW"/>
</dbReference>
<comment type="similarity">
    <text evidence="1">Belongs to the 'phage' integrase family.</text>
</comment>
<dbReference type="Gene3D" id="1.10.150.130">
    <property type="match status" value="1"/>
</dbReference>
<keyword evidence="2" id="KW-0229">DNA integration</keyword>
<dbReference type="InterPro" id="IPR050808">
    <property type="entry name" value="Phage_Integrase"/>
</dbReference>